<dbReference type="Proteomes" id="UP001596103">
    <property type="component" value="Unassembled WGS sequence"/>
</dbReference>
<evidence type="ECO:0000313" key="4">
    <source>
        <dbReference type="Proteomes" id="UP001596103"/>
    </source>
</evidence>
<dbReference type="InterPro" id="IPR050523">
    <property type="entry name" value="AKR_Detox_Biosynth"/>
</dbReference>
<name>A0ABW0JAA2_9BURK</name>
<dbReference type="EMBL" id="JBHSMP010000016">
    <property type="protein sequence ID" value="MFC5429948.1"/>
    <property type="molecule type" value="Genomic_DNA"/>
</dbReference>
<reference evidence="4" key="1">
    <citation type="journal article" date="2019" name="Int. J. Syst. Evol. Microbiol.">
        <title>The Global Catalogue of Microorganisms (GCM) 10K type strain sequencing project: providing services to taxonomists for standard genome sequencing and annotation.</title>
        <authorList>
            <consortium name="The Broad Institute Genomics Platform"/>
            <consortium name="The Broad Institute Genome Sequencing Center for Infectious Disease"/>
            <person name="Wu L."/>
            <person name="Ma J."/>
        </authorList>
    </citation>
    <scope>NUCLEOTIDE SEQUENCE [LARGE SCALE GENOMIC DNA]</scope>
    <source>
        <strain evidence="4">CCUG 56042</strain>
    </source>
</reference>
<evidence type="ECO:0000259" key="2">
    <source>
        <dbReference type="Pfam" id="PF00248"/>
    </source>
</evidence>
<dbReference type="RefSeq" id="WP_377711970.1">
    <property type="nucleotide sequence ID" value="NZ_JBHSMP010000016.1"/>
</dbReference>
<dbReference type="Pfam" id="PF00248">
    <property type="entry name" value="Aldo_ket_red"/>
    <property type="match status" value="1"/>
</dbReference>
<dbReference type="InterPro" id="IPR023210">
    <property type="entry name" value="NADP_OxRdtase_dom"/>
</dbReference>
<dbReference type="InterPro" id="IPR036812">
    <property type="entry name" value="NAD(P)_OxRdtase_dom_sf"/>
</dbReference>
<sequence length="348" mass="38164">MRYNTLGHTGLFVSELCLGTMTFGGGDGIWHQIGDVQQADADRLVGRAIDAGINFIDTADVYSQGVSEQITGQALRNLKIPREQVVIATKVFGPMGESPNQSGATRYHIMDGVKASLKRLQLDHIDLYQIHGFDPATPMEETVRALDTLVQQGHVRYVGVSNWAAWQIVKALGIAQHHGLARFQSLQAYYTIAGRDLERELVPMLASEGLGLMVWSPLAGGLLSGKYGRDKDGEAGSRRTTFDFPPVERERAWACVDAMRAIADKKGVSVAQIALAWLLHQPVVTSVIVGAKRIDQLDDNVAATQVKLSAEELAALDDVSRLPAEYPGWMFSRQGERRRDLISQSERG</sequence>
<feature type="domain" description="NADP-dependent oxidoreductase" evidence="2">
    <location>
        <begin position="15"/>
        <end position="320"/>
    </location>
</feature>
<protein>
    <submittedName>
        <fullName evidence="3">Aldo/keto reductase</fullName>
    </submittedName>
</protein>
<dbReference type="CDD" id="cd19091">
    <property type="entry name" value="AKR_PsAKR"/>
    <property type="match status" value="1"/>
</dbReference>
<keyword evidence="1" id="KW-0560">Oxidoreductase</keyword>
<dbReference type="PANTHER" id="PTHR43364">
    <property type="entry name" value="NADH-SPECIFIC METHYLGLYOXAL REDUCTASE-RELATED"/>
    <property type="match status" value="1"/>
</dbReference>
<accession>A0ABW0JAA2</accession>
<gene>
    <name evidence="3" type="ORF">ACFPTO_14225</name>
</gene>
<dbReference type="SUPFAM" id="SSF51430">
    <property type="entry name" value="NAD(P)-linked oxidoreductase"/>
    <property type="match status" value="1"/>
</dbReference>
<evidence type="ECO:0000256" key="1">
    <source>
        <dbReference type="ARBA" id="ARBA00023002"/>
    </source>
</evidence>
<proteinExistence type="predicted"/>
<keyword evidence="4" id="KW-1185">Reference proteome</keyword>
<dbReference type="PANTHER" id="PTHR43364:SF4">
    <property type="entry name" value="NAD(P)-LINKED OXIDOREDUCTASE SUPERFAMILY PROTEIN"/>
    <property type="match status" value="1"/>
</dbReference>
<comment type="caution">
    <text evidence="3">The sequence shown here is derived from an EMBL/GenBank/DDBJ whole genome shotgun (WGS) entry which is preliminary data.</text>
</comment>
<dbReference type="Gene3D" id="3.20.20.100">
    <property type="entry name" value="NADP-dependent oxidoreductase domain"/>
    <property type="match status" value="1"/>
</dbReference>
<organism evidence="3 4">
    <name type="scientific">Paraburkholderia denitrificans</name>
    <dbReference type="NCBI Taxonomy" id="694025"/>
    <lineage>
        <taxon>Bacteria</taxon>
        <taxon>Pseudomonadati</taxon>
        <taxon>Pseudomonadota</taxon>
        <taxon>Betaproteobacteria</taxon>
        <taxon>Burkholderiales</taxon>
        <taxon>Burkholderiaceae</taxon>
        <taxon>Paraburkholderia</taxon>
    </lineage>
</organism>
<evidence type="ECO:0000313" key="3">
    <source>
        <dbReference type="EMBL" id="MFC5429948.1"/>
    </source>
</evidence>